<dbReference type="SUPFAM" id="SSF53850">
    <property type="entry name" value="Periplasmic binding protein-like II"/>
    <property type="match status" value="1"/>
</dbReference>
<dbReference type="AlphaFoldDB" id="A0A6N6N400"/>
<evidence type="ECO:0000256" key="1">
    <source>
        <dbReference type="SAM" id="MobiDB-lite"/>
    </source>
</evidence>
<dbReference type="Gene3D" id="3.40.190.10">
    <property type="entry name" value="Periplasmic binding protein-like II"/>
    <property type="match status" value="2"/>
</dbReference>
<evidence type="ECO:0000313" key="3">
    <source>
        <dbReference type="Proteomes" id="UP000438699"/>
    </source>
</evidence>
<evidence type="ECO:0000313" key="2">
    <source>
        <dbReference type="EMBL" id="KAB1441799.1"/>
    </source>
</evidence>
<organism evidence="2 3">
    <name type="scientific">Pseudodesulfovibrio senegalensis</name>
    <dbReference type="NCBI Taxonomy" id="1721087"/>
    <lineage>
        <taxon>Bacteria</taxon>
        <taxon>Pseudomonadati</taxon>
        <taxon>Thermodesulfobacteriota</taxon>
        <taxon>Desulfovibrionia</taxon>
        <taxon>Desulfovibrionales</taxon>
        <taxon>Desulfovibrionaceae</taxon>
    </lineage>
</organism>
<dbReference type="EMBL" id="WAIE01000003">
    <property type="protein sequence ID" value="KAB1441799.1"/>
    <property type="molecule type" value="Genomic_DNA"/>
</dbReference>
<name>A0A6N6N400_9BACT</name>
<comment type="caution">
    <text evidence="2">The sequence shown here is derived from an EMBL/GenBank/DDBJ whole genome shotgun (WGS) entry which is preliminary data.</text>
</comment>
<proteinExistence type="predicted"/>
<dbReference type="Proteomes" id="UP000438699">
    <property type="component" value="Unassembled WGS sequence"/>
</dbReference>
<protein>
    <submittedName>
        <fullName evidence="2">Transporter substrate-binding domain-containing protein</fullName>
    </submittedName>
</protein>
<sequence>MGIYRNIYGLSRRDNDSFSKGRGCGQRQGEHGKQTTSDHDKLHAVFLFMVFICPFAERLARGACLPEKRVIMIRDSRTMEMPVTRLLITFFLVMTFSGSALAEQVFRVGVEDIRYYPQYSTNLGIYTGFSRVVLDEFAQEHGYRFEYVPLPVLRLYSRFLHGKDLDFKYPDNALWQPQERQGMEIFYSDEVSEAYDGVMVLPLRKRTQVRQLRTLATVRGFTATKYEHLIKSGQVRLSYCDDYDSLIQMVLRGRVDGGFGCLAVARYHLDHMERSHEALTLAPDLPYTRVSYRLSTLNHPEVIEQLNEFLRANHERFMLLRDRFGLSRRVTR</sequence>
<reference evidence="2 3" key="1">
    <citation type="journal article" date="2017" name="Int. J. Syst. Evol. Microbiol.">
        <title>Desulfovibrio senegalensis sp. nov., a mesophilic sulfate reducer isolated from marine sediment.</title>
        <authorList>
            <person name="Thioye A."/>
            <person name="Gam Z.B.A."/>
            <person name="Mbengue M."/>
            <person name="Cayol J.L."/>
            <person name="Joseph-Bartoli M."/>
            <person name="Toure-Kane C."/>
            <person name="Labat M."/>
        </authorList>
    </citation>
    <scope>NUCLEOTIDE SEQUENCE [LARGE SCALE GENOMIC DNA]</scope>
    <source>
        <strain evidence="2 3">DSM 101509</strain>
    </source>
</reference>
<keyword evidence="3" id="KW-1185">Reference proteome</keyword>
<feature type="region of interest" description="Disordered" evidence="1">
    <location>
        <begin position="17"/>
        <end position="36"/>
    </location>
</feature>
<gene>
    <name evidence="2" type="ORF">F8A88_09435</name>
</gene>
<accession>A0A6N6N400</accession>